<sequence length="199" mass="21974">MRGAWWFKTFLLVLWTASGKASSPFTFAEEESLFFEAQGNNASSSVQVLHDNYSWGECVCPPNENMWQIIRKHTFKPLQRSYQRLPPNGKLAVSGITGLISSRMVVKTAVIGVKLLGATLMAAEVLNCAGVLKELDDETTPTMDEAFGQFKKMATNAANFVKLQIQERFRPEAIRSTLEAASQHTTMGFATGAFIGFVV</sequence>
<reference evidence="2" key="1">
    <citation type="submission" date="2021-01" db="EMBL/GenBank/DDBJ databases">
        <authorList>
            <person name="Corre E."/>
            <person name="Pelletier E."/>
            <person name="Niang G."/>
            <person name="Scheremetjew M."/>
            <person name="Finn R."/>
            <person name="Kale V."/>
            <person name="Holt S."/>
            <person name="Cochrane G."/>
            <person name="Meng A."/>
            <person name="Brown T."/>
            <person name="Cohen L."/>
        </authorList>
    </citation>
    <scope>NUCLEOTIDE SEQUENCE</scope>
    <source>
        <strain evidence="2">CCMP2084</strain>
    </source>
</reference>
<evidence type="ECO:0000256" key="1">
    <source>
        <dbReference type="SAM" id="SignalP"/>
    </source>
</evidence>
<feature type="chain" id="PRO_5030739565" evidence="1">
    <location>
        <begin position="22"/>
        <end position="199"/>
    </location>
</feature>
<accession>A0A7S2XS39</accession>
<evidence type="ECO:0000313" key="2">
    <source>
        <dbReference type="EMBL" id="CAD9824188.1"/>
    </source>
</evidence>
<protein>
    <submittedName>
        <fullName evidence="2">Uncharacterized protein</fullName>
    </submittedName>
</protein>
<dbReference type="EMBL" id="HBHQ01023701">
    <property type="protein sequence ID" value="CAD9824188.1"/>
    <property type="molecule type" value="Transcribed_RNA"/>
</dbReference>
<keyword evidence="1" id="KW-0732">Signal</keyword>
<name>A0A7S2XS39_9STRA</name>
<gene>
    <name evidence="2" type="ORF">ASEP1449_LOCUS16022</name>
</gene>
<proteinExistence type="predicted"/>
<feature type="signal peptide" evidence="1">
    <location>
        <begin position="1"/>
        <end position="21"/>
    </location>
</feature>
<organism evidence="2">
    <name type="scientific">Attheya septentrionalis</name>
    <dbReference type="NCBI Taxonomy" id="420275"/>
    <lineage>
        <taxon>Eukaryota</taxon>
        <taxon>Sar</taxon>
        <taxon>Stramenopiles</taxon>
        <taxon>Ochrophyta</taxon>
        <taxon>Bacillariophyta</taxon>
        <taxon>Coscinodiscophyceae</taxon>
        <taxon>Chaetocerotophycidae</taxon>
        <taxon>Chaetocerotales</taxon>
        <taxon>Attheyaceae</taxon>
        <taxon>Attheya</taxon>
    </lineage>
</organism>
<dbReference type="AlphaFoldDB" id="A0A7S2XS39"/>